<dbReference type="InterPro" id="IPR011009">
    <property type="entry name" value="Kinase-like_dom_sf"/>
</dbReference>
<dbReference type="Gene3D" id="1.10.510.10">
    <property type="entry name" value="Transferase(Phosphotransferase) domain 1"/>
    <property type="match status" value="1"/>
</dbReference>
<evidence type="ECO:0008006" key="4">
    <source>
        <dbReference type="Google" id="ProtNLM"/>
    </source>
</evidence>
<keyword evidence="3" id="KW-1185">Reference proteome</keyword>
<sequence length="150" mass="17175">MGNDISKLNRKSHVKPSSEKSQGKEDLYEINIFHPHRIHRFCYKVLKAATGKFSHENLAGQGGCGDVYKGWLDYRTKDAVKPGHGFPVGVKRIKKEGSQGLEEWKLRGESFKSTELNWRKRIKIAKGLARGLEYLHTREITVIRRDIKSA</sequence>
<accession>A0AA38TGU6</accession>
<protein>
    <recommendedName>
        <fullName evidence="4">Protein kinase domain-containing protein</fullName>
    </recommendedName>
</protein>
<dbReference type="EMBL" id="JARYMX010000004">
    <property type="protein sequence ID" value="KAJ9554455.1"/>
    <property type="molecule type" value="Genomic_DNA"/>
</dbReference>
<organism evidence="2 3">
    <name type="scientific">Centaurea solstitialis</name>
    <name type="common">yellow star-thistle</name>
    <dbReference type="NCBI Taxonomy" id="347529"/>
    <lineage>
        <taxon>Eukaryota</taxon>
        <taxon>Viridiplantae</taxon>
        <taxon>Streptophyta</taxon>
        <taxon>Embryophyta</taxon>
        <taxon>Tracheophyta</taxon>
        <taxon>Spermatophyta</taxon>
        <taxon>Magnoliopsida</taxon>
        <taxon>eudicotyledons</taxon>
        <taxon>Gunneridae</taxon>
        <taxon>Pentapetalae</taxon>
        <taxon>asterids</taxon>
        <taxon>campanulids</taxon>
        <taxon>Asterales</taxon>
        <taxon>Asteraceae</taxon>
        <taxon>Carduoideae</taxon>
        <taxon>Cardueae</taxon>
        <taxon>Centaureinae</taxon>
        <taxon>Centaurea</taxon>
    </lineage>
</organism>
<comment type="caution">
    <text evidence="2">The sequence shown here is derived from an EMBL/GenBank/DDBJ whole genome shotgun (WGS) entry which is preliminary data.</text>
</comment>
<name>A0AA38TGU6_9ASTR</name>
<dbReference type="PANTHER" id="PTHR45621">
    <property type="entry name" value="OS01G0588500 PROTEIN-RELATED"/>
    <property type="match status" value="1"/>
</dbReference>
<feature type="region of interest" description="Disordered" evidence="1">
    <location>
        <begin position="1"/>
        <end position="22"/>
    </location>
</feature>
<dbReference type="SUPFAM" id="SSF56112">
    <property type="entry name" value="Protein kinase-like (PK-like)"/>
    <property type="match status" value="1"/>
</dbReference>
<dbReference type="InterPro" id="IPR050823">
    <property type="entry name" value="Plant_Ser_Thr_Prot_Kinase"/>
</dbReference>
<evidence type="ECO:0000256" key="1">
    <source>
        <dbReference type="SAM" id="MobiDB-lite"/>
    </source>
</evidence>
<proteinExistence type="predicted"/>
<evidence type="ECO:0000313" key="2">
    <source>
        <dbReference type="EMBL" id="KAJ9554455.1"/>
    </source>
</evidence>
<dbReference type="Gene3D" id="3.30.200.20">
    <property type="entry name" value="Phosphorylase Kinase, domain 1"/>
    <property type="match status" value="1"/>
</dbReference>
<dbReference type="AlphaFoldDB" id="A0AA38TGU6"/>
<gene>
    <name evidence="2" type="ORF">OSB04_018500</name>
</gene>
<reference evidence="2" key="1">
    <citation type="submission" date="2023-03" db="EMBL/GenBank/DDBJ databases">
        <title>Chromosome-scale reference genome and RAD-based genetic map of yellow starthistle (Centaurea solstitialis) reveal putative structural variation and QTLs associated with invader traits.</title>
        <authorList>
            <person name="Reatini B."/>
            <person name="Cang F.A."/>
            <person name="Jiang Q."/>
            <person name="Mckibben M.T.W."/>
            <person name="Barker M.S."/>
            <person name="Rieseberg L.H."/>
            <person name="Dlugosch K.M."/>
        </authorList>
    </citation>
    <scope>NUCLEOTIDE SEQUENCE</scope>
    <source>
        <strain evidence="2">CAN-66</strain>
        <tissue evidence="2">Leaf</tissue>
    </source>
</reference>
<dbReference type="Proteomes" id="UP001172457">
    <property type="component" value="Chromosome 4"/>
</dbReference>
<evidence type="ECO:0000313" key="3">
    <source>
        <dbReference type="Proteomes" id="UP001172457"/>
    </source>
</evidence>